<dbReference type="AlphaFoldDB" id="A0A7R8HDW0"/>
<dbReference type="Pfam" id="PF12796">
    <property type="entry name" value="Ank_2"/>
    <property type="match status" value="1"/>
</dbReference>
<organism evidence="4 5">
    <name type="scientific">Lepeophtheirus salmonis</name>
    <name type="common">Salmon louse</name>
    <name type="synonym">Caligus salmonis</name>
    <dbReference type="NCBI Taxonomy" id="72036"/>
    <lineage>
        <taxon>Eukaryota</taxon>
        <taxon>Metazoa</taxon>
        <taxon>Ecdysozoa</taxon>
        <taxon>Arthropoda</taxon>
        <taxon>Crustacea</taxon>
        <taxon>Multicrustacea</taxon>
        <taxon>Hexanauplia</taxon>
        <taxon>Copepoda</taxon>
        <taxon>Siphonostomatoida</taxon>
        <taxon>Caligidae</taxon>
        <taxon>Lepeophtheirus</taxon>
    </lineage>
</organism>
<dbReference type="EMBL" id="HG994587">
    <property type="protein sequence ID" value="CAF3018524.1"/>
    <property type="molecule type" value="Genomic_DNA"/>
</dbReference>
<dbReference type="GO" id="GO:0019208">
    <property type="term" value="F:phosphatase regulator activity"/>
    <property type="evidence" value="ECO:0007669"/>
    <property type="project" value="TreeGrafter"/>
</dbReference>
<comment type="similarity">
    <text evidence="3">Belongs to the NRARP family.</text>
</comment>
<evidence type="ECO:0000313" key="4">
    <source>
        <dbReference type="EMBL" id="CAF3018524.1"/>
    </source>
</evidence>
<proteinExistence type="inferred from homology"/>
<evidence type="ECO:0000313" key="5">
    <source>
        <dbReference type="Proteomes" id="UP000675881"/>
    </source>
</evidence>
<keyword evidence="1" id="KW-0217">Developmental protein</keyword>
<gene>
    <name evidence="4" type="ORF">LSAA_14155</name>
</gene>
<name>A0A7R8HDW0_LEPSM</name>
<dbReference type="PANTHER" id="PTHR24179:SF21">
    <property type="entry name" value="MYOSIN BINDING SUBUNIT, ISOFORM O"/>
    <property type="match status" value="1"/>
</dbReference>
<dbReference type="Proteomes" id="UP000675881">
    <property type="component" value="Chromosome 8"/>
</dbReference>
<dbReference type="OrthoDB" id="19014at2759"/>
<dbReference type="PROSITE" id="PS50088">
    <property type="entry name" value="ANK_REPEAT"/>
    <property type="match status" value="2"/>
</dbReference>
<evidence type="ECO:0000256" key="3">
    <source>
        <dbReference type="ARBA" id="ARBA00038386"/>
    </source>
</evidence>
<keyword evidence="2" id="KW-0677">Repeat</keyword>
<dbReference type="SMART" id="SM00248">
    <property type="entry name" value="ANK"/>
    <property type="match status" value="2"/>
</dbReference>
<dbReference type="InterPro" id="IPR036770">
    <property type="entry name" value="Ankyrin_rpt-contain_sf"/>
</dbReference>
<dbReference type="PANTHER" id="PTHR24179">
    <property type="entry name" value="PROTEIN PHOSPHATASE 1 REGULATORY SUBUNIT 12"/>
    <property type="match status" value="1"/>
</dbReference>
<dbReference type="Gene3D" id="1.25.40.20">
    <property type="entry name" value="Ankyrin repeat-containing domain"/>
    <property type="match status" value="1"/>
</dbReference>
<reference evidence="4" key="1">
    <citation type="submission" date="2021-02" db="EMBL/GenBank/DDBJ databases">
        <authorList>
            <person name="Bekaert M."/>
        </authorList>
    </citation>
    <scope>NUCLEOTIDE SEQUENCE</scope>
    <source>
        <strain evidence="4">IoA-00</strain>
    </source>
</reference>
<dbReference type="InterPro" id="IPR051226">
    <property type="entry name" value="PP1_Regulatory_Subunit"/>
</dbReference>
<dbReference type="PROSITE" id="PS50297">
    <property type="entry name" value="ANK_REP_REGION"/>
    <property type="match status" value="2"/>
</dbReference>
<dbReference type="SUPFAM" id="SSF48403">
    <property type="entry name" value="Ankyrin repeat"/>
    <property type="match status" value="1"/>
</dbReference>
<dbReference type="GO" id="GO:0004857">
    <property type="term" value="F:enzyme inhibitor activity"/>
    <property type="evidence" value="ECO:0007669"/>
    <property type="project" value="TreeGrafter"/>
</dbReference>
<sequence>MSRRASVFAKKNPGKPRVRFPDEVIFENEIKEQDGDAVMNMLRRASIDIDINRINSAGLTALHQAVLDNNLPVVKILLNHGSKINMQDADYWTPLHAACANGLHEIAKYLVDRGARTSILTDRKERPLDLVDPGDSKTLAVIAFVIRHRNRSRSTSFHIDGFHRFSKGHTFVEVPGTFLVPEHHVIFVRRFTATTQKFTEVGLLPRMSNEVIRDSPELGFS</sequence>
<evidence type="ECO:0000256" key="1">
    <source>
        <dbReference type="ARBA" id="ARBA00022473"/>
    </source>
</evidence>
<keyword evidence="5" id="KW-1185">Reference proteome</keyword>
<protein>
    <submittedName>
        <fullName evidence="4">PPP1R27</fullName>
    </submittedName>
</protein>
<dbReference type="GO" id="GO:0005737">
    <property type="term" value="C:cytoplasm"/>
    <property type="evidence" value="ECO:0007669"/>
    <property type="project" value="TreeGrafter"/>
</dbReference>
<accession>A0A7R8HDW0</accession>
<dbReference type="InterPro" id="IPR002110">
    <property type="entry name" value="Ankyrin_rpt"/>
</dbReference>
<evidence type="ECO:0000256" key="2">
    <source>
        <dbReference type="ARBA" id="ARBA00022737"/>
    </source>
</evidence>